<dbReference type="CDD" id="cd00093">
    <property type="entry name" value="HTH_XRE"/>
    <property type="match status" value="1"/>
</dbReference>
<dbReference type="PROSITE" id="PS50943">
    <property type="entry name" value="HTH_CROC1"/>
    <property type="match status" value="1"/>
</dbReference>
<proteinExistence type="predicted"/>
<dbReference type="AlphaFoldDB" id="A0A2M7G1Q4"/>
<gene>
    <name evidence="2" type="ORF">COW36_16565</name>
</gene>
<evidence type="ECO:0000259" key="1">
    <source>
        <dbReference type="PROSITE" id="PS50943"/>
    </source>
</evidence>
<sequence>MQTLAPTQKLALFGIAERMRCSGLSAEFIATAVETALVFEGVYDLMNLWDTEDETSERQEIIADIQDMIDECGQTQKVEGVYVRFNDLETIAQHITAFKDSLRIKVEENGGISKLSELTGIPQPSLSRFFGSASMPRRVTLLKIAKALQLSQVEIATEWVHL</sequence>
<accession>A0A2M7G1Q4</accession>
<dbReference type="InterPro" id="IPR001387">
    <property type="entry name" value="Cro/C1-type_HTH"/>
</dbReference>
<reference evidence="2 3" key="1">
    <citation type="submission" date="2017-09" db="EMBL/GenBank/DDBJ databases">
        <title>Depth-based differentiation of microbial function through sediment-hosted aquifers and enrichment of novel symbionts in the deep terrestrial subsurface.</title>
        <authorList>
            <person name="Probst A.J."/>
            <person name="Ladd B."/>
            <person name="Jarett J.K."/>
            <person name="Geller-Mcgrath D.E."/>
            <person name="Sieber C.M."/>
            <person name="Emerson J.B."/>
            <person name="Anantharaman K."/>
            <person name="Thomas B.C."/>
            <person name="Malmstrom R."/>
            <person name="Stieglmeier M."/>
            <person name="Klingl A."/>
            <person name="Woyke T."/>
            <person name="Ryan C.M."/>
            <person name="Banfield J.F."/>
        </authorList>
    </citation>
    <scope>NUCLEOTIDE SEQUENCE [LARGE SCALE GENOMIC DNA]</scope>
    <source>
        <strain evidence="2">CG17_big_fil_post_rev_8_21_14_2_50_48_46</strain>
    </source>
</reference>
<dbReference type="Proteomes" id="UP000231019">
    <property type="component" value="Unassembled WGS sequence"/>
</dbReference>
<dbReference type="EMBL" id="PFFQ01000050">
    <property type="protein sequence ID" value="PIW15561.1"/>
    <property type="molecule type" value="Genomic_DNA"/>
</dbReference>
<dbReference type="InterPro" id="IPR010982">
    <property type="entry name" value="Lambda_DNA-bd_dom_sf"/>
</dbReference>
<dbReference type="SUPFAM" id="SSF47413">
    <property type="entry name" value="lambda repressor-like DNA-binding domains"/>
    <property type="match status" value="1"/>
</dbReference>
<evidence type="ECO:0000313" key="3">
    <source>
        <dbReference type="Proteomes" id="UP000231019"/>
    </source>
</evidence>
<name>A0A2M7G1Q4_9BACT</name>
<organism evidence="2 3">
    <name type="scientific">bacterium (Candidatus Blackallbacteria) CG17_big_fil_post_rev_8_21_14_2_50_48_46</name>
    <dbReference type="NCBI Taxonomy" id="2014261"/>
    <lineage>
        <taxon>Bacteria</taxon>
        <taxon>Candidatus Blackallbacteria</taxon>
    </lineage>
</organism>
<feature type="domain" description="HTH cro/C1-type" evidence="1">
    <location>
        <begin position="113"/>
        <end position="155"/>
    </location>
</feature>
<comment type="caution">
    <text evidence="2">The sequence shown here is derived from an EMBL/GenBank/DDBJ whole genome shotgun (WGS) entry which is preliminary data.</text>
</comment>
<protein>
    <recommendedName>
        <fullName evidence="1">HTH cro/C1-type domain-containing protein</fullName>
    </recommendedName>
</protein>
<evidence type="ECO:0000313" key="2">
    <source>
        <dbReference type="EMBL" id="PIW15561.1"/>
    </source>
</evidence>
<dbReference type="GO" id="GO:0003677">
    <property type="term" value="F:DNA binding"/>
    <property type="evidence" value="ECO:0007669"/>
    <property type="project" value="InterPro"/>
</dbReference>